<evidence type="ECO:0000313" key="3">
    <source>
        <dbReference type="Proteomes" id="UP001303760"/>
    </source>
</evidence>
<keyword evidence="3" id="KW-1185">Reference proteome</keyword>
<name>A0AAN7C8E4_9PEZI</name>
<evidence type="ECO:0000256" key="1">
    <source>
        <dbReference type="SAM" id="MobiDB-lite"/>
    </source>
</evidence>
<dbReference type="AlphaFoldDB" id="A0AAN7C8E4"/>
<accession>A0AAN7C8E4</accession>
<reference evidence="2" key="2">
    <citation type="submission" date="2023-05" db="EMBL/GenBank/DDBJ databases">
        <authorList>
            <consortium name="Lawrence Berkeley National Laboratory"/>
            <person name="Steindorff A."/>
            <person name="Hensen N."/>
            <person name="Bonometti L."/>
            <person name="Westerberg I."/>
            <person name="Brannstrom I.O."/>
            <person name="Guillou S."/>
            <person name="Cros-Aarteil S."/>
            <person name="Calhoun S."/>
            <person name="Haridas S."/>
            <person name="Kuo A."/>
            <person name="Mondo S."/>
            <person name="Pangilinan J."/>
            <person name="Riley R."/>
            <person name="Labutti K."/>
            <person name="Andreopoulos B."/>
            <person name="Lipzen A."/>
            <person name="Chen C."/>
            <person name="Yanf M."/>
            <person name="Daum C."/>
            <person name="Ng V."/>
            <person name="Clum A."/>
            <person name="Ohm R."/>
            <person name="Martin F."/>
            <person name="Silar P."/>
            <person name="Natvig D."/>
            <person name="Lalanne C."/>
            <person name="Gautier V."/>
            <person name="Ament-Velasquez S.L."/>
            <person name="Kruys A."/>
            <person name="Hutchinson M.I."/>
            <person name="Powell A.J."/>
            <person name="Barry K."/>
            <person name="Miller A.N."/>
            <person name="Grigoriev I.V."/>
            <person name="Debuchy R."/>
            <person name="Gladieux P."/>
            <person name="Thoren M.H."/>
            <person name="Johannesson H."/>
        </authorList>
    </citation>
    <scope>NUCLEOTIDE SEQUENCE</scope>
    <source>
        <strain evidence="2">CBS 532.94</strain>
    </source>
</reference>
<proteinExistence type="predicted"/>
<dbReference type="Proteomes" id="UP001303760">
    <property type="component" value="Unassembled WGS sequence"/>
</dbReference>
<reference evidence="2" key="1">
    <citation type="journal article" date="2023" name="Mol. Phylogenet. Evol.">
        <title>Genome-scale phylogeny and comparative genomics of the fungal order Sordariales.</title>
        <authorList>
            <person name="Hensen N."/>
            <person name="Bonometti L."/>
            <person name="Westerberg I."/>
            <person name="Brannstrom I.O."/>
            <person name="Guillou S."/>
            <person name="Cros-Aarteil S."/>
            <person name="Calhoun S."/>
            <person name="Haridas S."/>
            <person name="Kuo A."/>
            <person name="Mondo S."/>
            <person name="Pangilinan J."/>
            <person name="Riley R."/>
            <person name="LaButti K."/>
            <person name="Andreopoulos B."/>
            <person name="Lipzen A."/>
            <person name="Chen C."/>
            <person name="Yan M."/>
            <person name="Daum C."/>
            <person name="Ng V."/>
            <person name="Clum A."/>
            <person name="Steindorff A."/>
            <person name="Ohm R.A."/>
            <person name="Martin F."/>
            <person name="Silar P."/>
            <person name="Natvig D.O."/>
            <person name="Lalanne C."/>
            <person name="Gautier V."/>
            <person name="Ament-Velasquez S.L."/>
            <person name="Kruys A."/>
            <person name="Hutchinson M.I."/>
            <person name="Powell A.J."/>
            <person name="Barry K."/>
            <person name="Miller A.N."/>
            <person name="Grigoriev I.V."/>
            <person name="Debuchy R."/>
            <person name="Gladieux P."/>
            <person name="Hiltunen Thoren M."/>
            <person name="Johannesson H."/>
        </authorList>
    </citation>
    <scope>NUCLEOTIDE SEQUENCE</scope>
    <source>
        <strain evidence="2">CBS 532.94</strain>
    </source>
</reference>
<sequence length="99" mass="10857">MGRPAGSIGRPQLKAEDLIRIQTLSRDARMGPTQISKITGYSLHQIKYALKKKTPTVGVRTGRPRKGEISPKKKKEAEGGGSAEREDEPMQESVPTDPM</sequence>
<protein>
    <submittedName>
        <fullName evidence="2">Uncharacterized protein</fullName>
    </submittedName>
</protein>
<feature type="region of interest" description="Disordered" evidence="1">
    <location>
        <begin position="53"/>
        <end position="99"/>
    </location>
</feature>
<gene>
    <name evidence="2" type="ORF">C8A03DRAFT_16297</name>
</gene>
<feature type="compositionally biased region" description="Basic and acidic residues" evidence="1">
    <location>
        <begin position="65"/>
        <end position="78"/>
    </location>
</feature>
<organism evidence="2 3">
    <name type="scientific">Achaetomium macrosporum</name>
    <dbReference type="NCBI Taxonomy" id="79813"/>
    <lineage>
        <taxon>Eukaryota</taxon>
        <taxon>Fungi</taxon>
        <taxon>Dikarya</taxon>
        <taxon>Ascomycota</taxon>
        <taxon>Pezizomycotina</taxon>
        <taxon>Sordariomycetes</taxon>
        <taxon>Sordariomycetidae</taxon>
        <taxon>Sordariales</taxon>
        <taxon>Chaetomiaceae</taxon>
        <taxon>Achaetomium</taxon>
    </lineage>
</organism>
<comment type="caution">
    <text evidence="2">The sequence shown here is derived from an EMBL/GenBank/DDBJ whole genome shotgun (WGS) entry which is preliminary data.</text>
</comment>
<evidence type="ECO:0000313" key="2">
    <source>
        <dbReference type="EMBL" id="KAK4237130.1"/>
    </source>
</evidence>
<dbReference type="EMBL" id="MU860154">
    <property type="protein sequence ID" value="KAK4237130.1"/>
    <property type="molecule type" value="Genomic_DNA"/>
</dbReference>